<accession>A0A942DXT3</accession>
<name>A0A942DXT3_9HYPH</name>
<proteinExistence type="predicted"/>
<reference evidence="1" key="1">
    <citation type="submission" date="2021-04" db="EMBL/GenBank/DDBJ databases">
        <title>Pseudaminobacter soli sp. nov., isolated from paddy soil contaminated by heavy metals.</title>
        <authorList>
            <person name="Zhang K."/>
        </authorList>
    </citation>
    <scope>NUCLEOTIDE SEQUENCE</scope>
    <source>
        <strain evidence="1">19-2017</strain>
    </source>
</reference>
<sequence length="119" mass="12657">MARTRKSTRRAVGVAADLMLAPAVIGMRMPLLAAEAQSGNGTLGVETMRAVTEKAAAMADGVFAAQVSMVSAAMMFWPELLSGRTPSLLSGAAVEKAMHEALRPARRTVKANYRRLRAK</sequence>
<protein>
    <submittedName>
        <fullName evidence="1">Uncharacterized protein</fullName>
    </submittedName>
</protein>
<evidence type="ECO:0000313" key="2">
    <source>
        <dbReference type="Proteomes" id="UP000680348"/>
    </source>
</evidence>
<organism evidence="1 2">
    <name type="scientific">Pseudaminobacter soli</name>
    <name type="common">ex Zhang et al. 2022</name>
    <dbReference type="NCBI Taxonomy" id="2831468"/>
    <lineage>
        <taxon>Bacteria</taxon>
        <taxon>Pseudomonadati</taxon>
        <taxon>Pseudomonadota</taxon>
        <taxon>Alphaproteobacteria</taxon>
        <taxon>Hyphomicrobiales</taxon>
        <taxon>Phyllobacteriaceae</taxon>
        <taxon>Pseudaminobacter</taxon>
    </lineage>
</organism>
<evidence type="ECO:0000313" key="1">
    <source>
        <dbReference type="EMBL" id="MBS3649363.1"/>
    </source>
</evidence>
<dbReference type="AlphaFoldDB" id="A0A942DXT3"/>
<keyword evidence="2" id="KW-1185">Reference proteome</keyword>
<dbReference type="Proteomes" id="UP000680348">
    <property type="component" value="Unassembled WGS sequence"/>
</dbReference>
<gene>
    <name evidence="1" type="ORF">KEU06_12155</name>
</gene>
<dbReference type="RefSeq" id="WP_188254914.1">
    <property type="nucleotide sequence ID" value="NZ_JABVCF010000005.1"/>
</dbReference>
<dbReference type="EMBL" id="JAGWCR010000005">
    <property type="protein sequence ID" value="MBS3649363.1"/>
    <property type="molecule type" value="Genomic_DNA"/>
</dbReference>
<comment type="caution">
    <text evidence="1">The sequence shown here is derived from an EMBL/GenBank/DDBJ whole genome shotgun (WGS) entry which is preliminary data.</text>
</comment>